<name>A0A9W8ACP7_9FUNG</name>
<sequence>MDASYEDLGSSEGETFSMPSDMSVASIETDATVADAPEVGPQGPSTPPADLTAHRHEADETSFSALPGHSSDSDEESDILDDAAHGADGAAASLRGLVGPGVVPTALSSLSSRAVTPQGNAGRLWKAWSPFFAKAFGLTVGY</sequence>
<reference evidence="2" key="1">
    <citation type="submission" date="2022-07" db="EMBL/GenBank/DDBJ databases">
        <title>Phylogenomic reconstructions and comparative analyses of Kickxellomycotina fungi.</title>
        <authorList>
            <person name="Reynolds N.K."/>
            <person name="Stajich J.E."/>
            <person name="Barry K."/>
            <person name="Grigoriev I.V."/>
            <person name="Crous P."/>
            <person name="Smith M.E."/>
        </authorList>
    </citation>
    <scope>NUCLEOTIDE SEQUENCE</scope>
    <source>
        <strain evidence="2">RSA 861</strain>
    </source>
</reference>
<feature type="non-terminal residue" evidence="2">
    <location>
        <position position="142"/>
    </location>
</feature>
<proteinExistence type="predicted"/>
<protein>
    <submittedName>
        <fullName evidence="2">Uncharacterized protein</fullName>
    </submittedName>
</protein>
<dbReference type="Proteomes" id="UP001150569">
    <property type="component" value="Unassembled WGS sequence"/>
</dbReference>
<comment type="caution">
    <text evidence="2">The sequence shown here is derived from an EMBL/GenBank/DDBJ whole genome shotgun (WGS) entry which is preliminary data.</text>
</comment>
<feature type="region of interest" description="Disordered" evidence="1">
    <location>
        <begin position="1"/>
        <end position="85"/>
    </location>
</feature>
<gene>
    <name evidence="2" type="ORF">IWQ60_003721</name>
</gene>
<evidence type="ECO:0000313" key="2">
    <source>
        <dbReference type="EMBL" id="KAJ1926509.1"/>
    </source>
</evidence>
<organism evidence="2 3">
    <name type="scientific">Tieghemiomyces parasiticus</name>
    <dbReference type="NCBI Taxonomy" id="78921"/>
    <lineage>
        <taxon>Eukaryota</taxon>
        <taxon>Fungi</taxon>
        <taxon>Fungi incertae sedis</taxon>
        <taxon>Zoopagomycota</taxon>
        <taxon>Kickxellomycotina</taxon>
        <taxon>Dimargaritomycetes</taxon>
        <taxon>Dimargaritales</taxon>
        <taxon>Dimargaritaceae</taxon>
        <taxon>Tieghemiomyces</taxon>
    </lineage>
</organism>
<keyword evidence="3" id="KW-1185">Reference proteome</keyword>
<accession>A0A9W8ACP7</accession>
<dbReference type="AlphaFoldDB" id="A0A9W8ACP7"/>
<dbReference type="EMBL" id="JANBPT010000165">
    <property type="protein sequence ID" value="KAJ1926509.1"/>
    <property type="molecule type" value="Genomic_DNA"/>
</dbReference>
<evidence type="ECO:0000313" key="3">
    <source>
        <dbReference type="Proteomes" id="UP001150569"/>
    </source>
</evidence>
<evidence type="ECO:0000256" key="1">
    <source>
        <dbReference type="SAM" id="MobiDB-lite"/>
    </source>
</evidence>